<accession>A0A1L0CK63</accession>
<feature type="compositionally biased region" description="Polar residues" evidence="1">
    <location>
        <begin position="123"/>
        <end position="133"/>
    </location>
</feature>
<dbReference type="GO" id="GO:0005886">
    <property type="term" value="C:plasma membrane"/>
    <property type="evidence" value="ECO:0007669"/>
    <property type="project" value="EnsemblFungi"/>
</dbReference>
<dbReference type="VEuPathDB" id="FungiDB:HGUI_01421"/>
<dbReference type="Pfam" id="PF00226">
    <property type="entry name" value="DnaJ"/>
    <property type="match status" value="1"/>
</dbReference>
<organism evidence="3 4">
    <name type="scientific">Hanseniaspora guilliermondii</name>
    <dbReference type="NCBI Taxonomy" id="56406"/>
    <lineage>
        <taxon>Eukaryota</taxon>
        <taxon>Fungi</taxon>
        <taxon>Dikarya</taxon>
        <taxon>Ascomycota</taxon>
        <taxon>Saccharomycotina</taxon>
        <taxon>Saccharomycetes</taxon>
        <taxon>Saccharomycodales</taxon>
        <taxon>Saccharomycodaceae</taxon>
        <taxon>Hanseniaspora</taxon>
    </lineage>
</organism>
<dbReference type="PANTHER" id="PTHR45006">
    <property type="entry name" value="DNAJ-LIKE PROTEIN 1"/>
    <property type="match status" value="1"/>
</dbReference>
<dbReference type="GO" id="GO:0016558">
    <property type="term" value="P:protein import into peroxisome matrix"/>
    <property type="evidence" value="ECO:0007669"/>
    <property type="project" value="TreeGrafter"/>
</dbReference>
<dbReference type="InterPro" id="IPR036869">
    <property type="entry name" value="J_dom_sf"/>
</dbReference>
<feature type="domain" description="J" evidence="2">
    <location>
        <begin position="6"/>
        <end position="68"/>
    </location>
</feature>
<dbReference type="OrthoDB" id="552049at2759"/>
<proteinExistence type="predicted"/>
<dbReference type="SMART" id="SM00271">
    <property type="entry name" value="DnaJ"/>
    <property type="match status" value="1"/>
</dbReference>
<dbReference type="InterPro" id="IPR026894">
    <property type="entry name" value="DnaJ_X"/>
</dbReference>
<evidence type="ECO:0000313" key="4">
    <source>
        <dbReference type="Proteomes" id="UP000183365"/>
    </source>
</evidence>
<feature type="region of interest" description="Disordered" evidence="1">
    <location>
        <begin position="116"/>
        <end position="164"/>
    </location>
</feature>
<dbReference type="PROSITE" id="PS50076">
    <property type="entry name" value="DNAJ_2"/>
    <property type="match status" value="1"/>
</dbReference>
<reference evidence="4" key="1">
    <citation type="submission" date="2016-11" db="EMBL/GenBank/DDBJ databases">
        <authorList>
            <person name="Guldener U."/>
        </authorList>
    </citation>
    <scope>NUCLEOTIDE SEQUENCE [LARGE SCALE GENOMIC DNA]</scope>
</reference>
<keyword evidence="4" id="KW-1185">Reference proteome</keyword>
<dbReference type="Proteomes" id="UP000183365">
    <property type="component" value="Unassembled WGS sequence"/>
</dbReference>
<sequence>MVKETEYYDLLCVEVTATDEQIKKAYRKQALKYHPDRPTGDTEKFKELSKAFQILSDPNTRYIYDTYGKEGNPPEKEAVDPTEFFDSIFGGGAFKNFLGDINFFGDMPDDFTMNEAMKPGDSTDVSTQNASTDNADDHNNTVSTGSNISHSNKHEMKRLKREQKEKMRQQMREMQEKKDEANKKQILEMTSFLNTLIDDYFLYQRQDRMDDYITKIKKEADLLKVESFGLELVHLIGSIYTTKAESFIKANKTFGLSKVVTGFKDKKETTKSAYGILSSALELNKVANSSMGDLNSEEELTPEQQAEMEEKLMPKVLKTMWLMTKFESTRKVKKTCENVLKDSQKPKKERIERAKVMLLIGKIFKETTRTKEEQEESQIFEDMIAKAKVK</sequence>
<dbReference type="CDD" id="cd06257">
    <property type="entry name" value="DnaJ"/>
    <property type="match status" value="1"/>
</dbReference>
<gene>
    <name evidence="3" type="ORF">HGUI_01421</name>
</gene>
<dbReference type="SUPFAM" id="SSF46565">
    <property type="entry name" value="Chaperone J-domain"/>
    <property type="match status" value="1"/>
</dbReference>
<dbReference type="GO" id="GO:1901981">
    <property type="term" value="F:phosphatidylinositol phosphate binding"/>
    <property type="evidence" value="ECO:0007669"/>
    <property type="project" value="EnsemblFungi"/>
</dbReference>
<protein>
    <submittedName>
        <fullName evidence="3">Related to Protein CAJ1</fullName>
    </submittedName>
</protein>
<dbReference type="InterPro" id="IPR052814">
    <property type="entry name" value="Peroxisomal_DnaJ"/>
</dbReference>
<dbReference type="PANTHER" id="PTHR45006:SF1">
    <property type="entry name" value="DNAJ-LIKE PROTEIN 1"/>
    <property type="match status" value="1"/>
</dbReference>
<feature type="compositionally biased region" description="Polar residues" evidence="1">
    <location>
        <begin position="140"/>
        <end position="150"/>
    </location>
</feature>
<dbReference type="Gene3D" id="1.10.287.110">
    <property type="entry name" value="DnaJ domain"/>
    <property type="match status" value="1"/>
</dbReference>
<dbReference type="InterPro" id="IPR001623">
    <property type="entry name" value="DnaJ_domain"/>
</dbReference>
<evidence type="ECO:0000256" key="1">
    <source>
        <dbReference type="SAM" id="MobiDB-lite"/>
    </source>
</evidence>
<dbReference type="InterPro" id="IPR018253">
    <property type="entry name" value="DnaJ_domain_CS"/>
</dbReference>
<dbReference type="AlphaFoldDB" id="A0A1L0CK63"/>
<dbReference type="PRINTS" id="PR00625">
    <property type="entry name" value="JDOMAIN"/>
</dbReference>
<dbReference type="EMBL" id="FQNF01000019">
    <property type="protein sequence ID" value="SGZ39221.1"/>
    <property type="molecule type" value="Genomic_DNA"/>
</dbReference>
<dbReference type="PROSITE" id="PS00636">
    <property type="entry name" value="DNAJ_1"/>
    <property type="match status" value="1"/>
</dbReference>
<evidence type="ECO:0000259" key="2">
    <source>
        <dbReference type="PROSITE" id="PS50076"/>
    </source>
</evidence>
<dbReference type="GO" id="GO:0005829">
    <property type="term" value="C:cytosol"/>
    <property type="evidence" value="ECO:0007669"/>
    <property type="project" value="EnsemblFungi"/>
</dbReference>
<name>A0A1L0CK63_9ASCO</name>
<evidence type="ECO:0000313" key="3">
    <source>
        <dbReference type="EMBL" id="SGZ39221.1"/>
    </source>
</evidence>
<dbReference type="Pfam" id="PF14308">
    <property type="entry name" value="DnaJ-X"/>
    <property type="match status" value="1"/>
</dbReference>